<dbReference type="AlphaFoldDB" id="Q2R0A6"/>
<gene>
    <name evidence="1" type="ordered locus">LOC_Os11g43220</name>
</gene>
<organism evidence="1">
    <name type="scientific">Oryza sativa subsp. japonica</name>
    <name type="common">Rice</name>
    <dbReference type="NCBI Taxonomy" id="39947"/>
    <lineage>
        <taxon>Eukaryota</taxon>
        <taxon>Viridiplantae</taxon>
        <taxon>Streptophyta</taxon>
        <taxon>Embryophyta</taxon>
        <taxon>Tracheophyta</taxon>
        <taxon>Spermatophyta</taxon>
        <taxon>Magnoliopsida</taxon>
        <taxon>Liliopsida</taxon>
        <taxon>Poales</taxon>
        <taxon>Poaceae</taxon>
        <taxon>BOP clade</taxon>
        <taxon>Oryzoideae</taxon>
        <taxon>Oryzeae</taxon>
        <taxon>Oryzinae</taxon>
        <taxon>Oryza</taxon>
        <taxon>Oryza sativa</taxon>
    </lineage>
</organism>
<name>Q2R0A6_ORYSJ</name>
<reference evidence="1" key="2">
    <citation type="submission" date="2005-04" db="EMBL/GenBank/DDBJ databases">
        <authorList>
            <person name="Buell C.R."/>
            <person name="Wing R.A."/>
            <person name="McCombie W.A."/>
            <person name="Ouyang S."/>
        </authorList>
    </citation>
    <scope>NUCLEOTIDE SEQUENCE</scope>
</reference>
<evidence type="ECO:0000313" key="1">
    <source>
        <dbReference type="EMBL" id="ABA95064.1"/>
    </source>
</evidence>
<protein>
    <submittedName>
        <fullName evidence="1">Uncharacterized protein</fullName>
    </submittedName>
</protein>
<reference evidence="1" key="3">
    <citation type="submission" date="2006-01" db="EMBL/GenBank/DDBJ databases">
        <authorList>
            <person name="Buell R."/>
        </authorList>
    </citation>
    <scope>NUCLEOTIDE SEQUENCE</scope>
</reference>
<accession>Q2R0A6</accession>
<proteinExistence type="predicted"/>
<dbReference type="EMBL" id="DP000010">
    <property type="protein sequence ID" value="ABA95064.1"/>
    <property type="molecule type" value="Genomic_DNA"/>
</dbReference>
<reference evidence="1" key="1">
    <citation type="journal article" date="2005" name="BMC Biol.">
        <title>The sequence of rice chromosomes 11 and 12, rich in disease resistance genes and recent gene duplications.</title>
        <authorList>
            <consortium name="The rice chromosomes 11 and 12 sequencing consortia"/>
        </authorList>
    </citation>
    <scope>NUCLEOTIDE SEQUENCE [LARGE SCALE GENOMIC DNA]</scope>
</reference>
<sequence>MGEASVRVPASVVIEQWMEGLDWSMAAMVTVSSTRTEQNKKKTKFRLTEWKQLTE</sequence>